<reference evidence="2" key="2">
    <citation type="submission" date="2023-06" db="EMBL/GenBank/DDBJ databases">
        <authorList>
            <consortium name="Lawrence Berkeley National Laboratory"/>
            <person name="Haridas S."/>
            <person name="Hensen N."/>
            <person name="Bonometti L."/>
            <person name="Westerberg I."/>
            <person name="Brannstrom I.O."/>
            <person name="Guillou S."/>
            <person name="Cros-Aarteil S."/>
            <person name="Calhoun S."/>
            <person name="Kuo A."/>
            <person name="Mondo S."/>
            <person name="Pangilinan J."/>
            <person name="Riley R."/>
            <person name="Labutti K."/>
            <person name="Andreopoulos B."/>
            <person name="Lipzen A."/>
            <person name="Chen C."/>
            <person name="Yanf M."/>
            <person name="Daum C."/>
            <person name="Ng V."/>
            <person name="Clum A."/>
            <person name="Steindorff A."/>
            <person name="Ohm R."/>
            <person name="Martin F."/>
            <person name="Silar P."/>
            <person name="Natvig D."/>
            <person name="Lalanne C."/>
            <person name="Gautier V."/>
            <person name="Ament-Velasquez S.L."/>
            <person name="Kruys A."/>
            <person name="Hutchinson M.I."/>
            <person name="Powell A.J."/>
            <person name="Barry K."/>
            <person name="Miller A.N."/>
            <person name="Grigoriev I.V."/>
            <person name="Debuchy R."/>
            <person name="Gladieux P."/>
            <person name="Thoren M.H."/>
            <person name="Johannesson H."/>
        </authorList>
    </citation>
    <scope>NUCLEOTIDE SEQUENCE</scope>
    <source>
        <strain evidence="2">CBS 958.72</strain>
    </source>
</reference>
<dbReference type="EMBL" id="JAULSN010000002">
    <property type="protein sequence ID" value="KAK3379585.1"/>
    <property type="molecule type" value="Genomic_DNA"/>
</dbReference>
<sequence>MALVPVPTFAFFVFLSLSRGTIEHDKPPPRYLFPYVRPQPSPVQSSPKVASRNTLESEYGKGYLSVSPPSSPPVPHPQPLCNVHTIVVFARYHPYLLPTLLLYLEPSRGTDGAKRAVLLACLLFVRSAVSHLS</sequence>
<accession>A0AAE0TSX0</accession>
<proteinExistence type="predicted"/>
<evidence type="ECO:0008006" key="4">
    <source>
        <dbReference type="Google" id="ProtNLM"/>
    </source>
</evidence>
<reference evidence="2" key="1">
    <citation type="journal article" date="2023" name="Mol. Phylogenet. Evol.">
        <title>Genome-scale phylogeny and comparative genomics of the fungal order Sordariales.</title>
        <authorList>
            <person name="Hensen N."/>
            <person name="Bonometti L."/>
            <person name="Westerberg I."/>
            <person name="Brannstrom I.O."/>
            <person name="Guillou S."/>
            <person name="Cros-Aarteil S."/>
            <person name="Calhoun S."/>
            <person name="Haridas S."/>
            <person name="Kuo A."/>
            <person name="Mondo S."/>
            <person name="Pangilinan J."/>
            <person name="Riley R."/>
            <person name="LaButti K."/>
            <person name="Andreopoulos B."/>
            <person name="Lipzen A."/>
            <person name="Chen C."/>
            <person name="Yan M."/>
            <person name="Daum C."/>
            <person name="Ng V."/>
            <person name="Clum A."/>
            <person name="Steindorff A."/>
            <person name="Ohm R.A."/>
            <person name="Martin F."/>
            <person name="Silar P."/>
            <person name="Natvig D.O."/>
            <person name="Lalanne C."/>
            <person name="Gautier V."/>
            <person name="Ament-Velasquez S.L."/>
            <person name="Kruys A."/>
            <person name="Hutchinson M.I."/>
            <person name="Powell A.J."/>
            <person name="Barry K."/>
            <person name="Miller A.N."/>
            <person name="Grigoriev I.V."/>
            <person name="Debuchy R."/>
            <person name="Gladieux P."/>
            <person name="Hiltunen Thoren M."/>
            <person name="Johannesson H."/>
        </authorList>
    </citation>
    <scope>NUCLEOTIDE SEQUENCE</scope>
    <source>
        <strain evidence="2">CBS 958.72</strain>
    </source>
</reference>
<name>A0AAE0TSX0_9PEZI</name>
<gene>
    <name evidence="2" type="ORF">B0T24DRAFT_163095</name>
</gene>
<keyword evidence="1" id="KW-0732">Signal</keyword>
<evidence type="ECO:0000313" key="2">
    <source>
        <dbReference type="EMBL" id="KAK3379585.1"/>
    </source>
</evidence>
<dbReference type="AlphaFoldDB" id="A0AAE0TSX0"/>
<comment type="caution">
    <text evidence="2">The sequence shown here is derived from an EMBL/GenBank/DDBJ whole genome shotgun (WGS) entry which is preliminary data.</text>
</comment>
<keyword evidence="3" id="KW-1185">Reference proteome</keyword>
<evidence type="ECO:0000313" key="3">
    <source>
        <dbReference type="Proteomes" id="UP001287356"/>
    </source>
</evidence>
<feature type="chain" id="PRO_5042008641" description="Secreted protein" evidence="1">
    <location>
        <begin position="21"/>
        <end position="133"/>
    </location>
</feature>
<protein>
    <recommendedName>
        <fullName evidence="4">Secreted protein</fullName>
    </recommendedName>
</protein>
<dbReference type="Proteomes" id="UP001287356">
    <property type="component" value="Unassembled WGS sequence"/>
</dbReference>
<evidence type="ECO:0000256" key="1">
    <source>
        <dbReference type="SAM" id="SignalP"/>
    </source>
</evidence>
<organism evidence="2 3">
    <name type="scientific">Lasiosphaeria ovina</name>
    <dbReference type="NCBI Taxonomy" id="92902"/>
    <lineage>
        <taxon>Eukaryota</taxon>
        <taxon>Fungi</taxon>
        <taxon>Dikarya</taxon>
        <taxon>Ascomycota</taxon>
        <taxon>Pezizomycotina</taxon>
        <taxon>Sordariomycetes</taxon>
        <taxon>Sordariomycetidae</taxon>
        <taxon>Sordariales</taxon>
        <taxon>Lasiosphaeriaceae</taxon>
        <taxon>Lasiosphaeria</taxon>
    </lineage>
</organism>
<feature type="signal peptide" evidence="1">
    <location>
        <begin position="1"/>
        <end position="20"/>
    </location>
</feature>